<keyword evidence="2" id="KW-1185">Reference proteome</keyword>
<protein>
    <recommendedName>
        <fullName evidence="3">DUF4145 domain-containing protein</fullName>
    </recommendedName>
</protein>
<gene>
    <name evidence="1" type="ORF">CWD77_09060</name>
</gene>
<name>A0A2N0VHP3_9BACT</name>
<evidence type="ECO:0008006" key="3">
    <source>
        <dbReference type="Google" id="ProtNLM"/>
    </source>
</evidence>
<reference evidence="1 2" key="1">
    <citation type="submission" date="2017-11" db="EMBL/GenBank/DDBJ databases">
        <title>Rhodohalobacter 15182 sp. nov., isolated from a salt lake.</title>
        <authorList>
            <person name="Han S."/>
        </authorList>
    </citation>
    <scope>NUCLEOTIDE SEQUENCE [LARGE SCALE GENOMIC DNA]</scope>
    <source>
        <strain evidence="1 2">15182</strain>
    </source>
</reference>
<comment type="caution">
    <text evidence="1">The sequence shown here is derived from an EMBL/GenBank/DDBJ whole genome shotgun (WGS) entry which is preliminary data.</text>
</comment>
<evidence type="ECO:0000313" key="1">
    <source>
        <dbReference type="EMBL" id="PKD43699.1"/>
    </source>
</evidence>
<dbReference type="AlphaFoldDB" id="A0A2N0VHP3"/>
<accession>A0A2N0VHP3</accession>
<dbReference type="EMBL" id="PISP01000002">
    <property type="protein sequence ID" value="PKD43699.1"/>
    <property type="molecule type" value="Genomic_DNA"/>
</dbReference>
<dbReference type="OrthoDB" id="9882120at2"/>
<organism evidence="1 2">
    <name type="scientific">Rhodohalobacter barkolensis</name>
    <dbReference type="NCBI Taxonomy" id="2053187"/>
    <lineage>
        <taxon>Bacteria</taxon>
        <taxon>Pseudomonadati</taxon>
        <taxon>Balneolota</taxon>
        <taxon>Balneolia</taxon>
        <taxon>Balneolales</taxon>
        <taxon>Balneolaceae</taxon>
        <taxon>Rhodohalobacter</taxon>
    </lineage>
</organism>
<sequence length="149" mass="17531">MKWIGAGRLMYPPYTQDLFEEITEFLISPNKQVPNTIKEKLSEVKSFYNLRSIDYELQDVAEFLMIMVFELALRTKYNEEKGIQTTKGLTGLLYWAKKKKHLDINQKQIETVVRIRNSFAHIKRPEDLHGTLSSHIIKPVNDWINELYG</sequence>
<evidence type="ECO:0000313" key="2">
    <source>
        <dbReference type="Proteomes" id="UP000233398"/>
    </source>
</evidence>
<proteinExistence type="predicted"/>
<dbReference type="Proteomes" id="UP000233398">
    <property type="component" value="Unassembled WGS sequence"/>
</dbReference>
<dbReference type="RefSeq" id="WP_101073239.1">
    <property type="nucleotide sequence ID" value="NZ_PISP01000002.1"/>
</dbReference>